<gene>
    <name evidence="2" type="ORF">L596_028891</name>
</gene>
<organism evidence="2 3">
    <name type="scientific">Steinernema carpocapsae</name>
    <name type="common">Entomopathogenic nematode</name>
    <dbReference type="NCBI Taxonomy" id="34508"/>
    <lineage>
        <taxon>Eukaryota</taxon>
        <taxon>Metazoa</taxon>
        <taxon>Ecdysozoa</taxon>
        <taxon>Nematoda</taxon>
        <taxon>Chromadorea</taxon>
        <taxon>Rhabditida</taxon>
        <taxon>Tylenchina</taxon>
        <taxon>Panagrolaimomorpha</taxon>
        <taxon>Strongyloidoidea</taxon>
        <taxon>Steinernematidae</taxon>
        <taxon>Steinernema</taxon>
    </lineage>
</organism>
<evidence type="ECO:0000313" key="2">
    <source>
        <dbReference type="EMBL" id="TKR61836.1"/>
    </source>
</evidence>
<name>A0A4U5LZN4_STECR</name>
<keyword evidence="3" id="KW-1185">Reference proteome</keyword>
<evidence type="ECO:0000313" key="3">
    <source>
        <dbReference type="Proteomes" id="UP000298663"/>
    </source>
</evidence>
<accession>A0A4U5LZN4</accession>
<dbReference type="EMBL" id="AZBU02000011">
    <property type="protein sequence ID" value="TKR61836.1"/>
    <property type="molecule type" value="Genomic_DNA"/>
</dbReference>
<keyword evidence="1" id="KW-0732">Signal</keyword>
<sequence>MSSVLLAHVSLALIFASFVQSRVPDNFILGSPLPHAGCGYSSIVNNCIDVARTCPGVCINQGSLSQPDCRCQRPKFNPFYPYPMPYGAGSQHGFNPHLTGDLNNDPSNNPYLSFPYYGNDGLPYGFSGYRGGLNRYGNNGIGFNGYGNQGGYGNAMLGLNNVGFSSAYGGGLQNPGFGQSLNFNPFRRQPNQVNIDGQIKTEK</sequence>
<dbReference type="Proteomes" id="UP000298663">
    <property type="component" value="Unassembled WGS sequence"/>
</dbReference>
<dbReference type="AlphaFoldDB" id="A0A4U5LZN4"/>
<protein>
    <submittedName>
        <fullName evidence="2">Uncharacterized protein</fullName>
    </submittedName>
</protein>
<reference evidence="2 3" key="1">
    <citation type="journal article" date="2015" name="Genome Biol.">
        <title>Comparative genomics of Steinernema reveals deeply conserved gene regulatory networks.</title>
        <authorList>
            <person name="Dillman A.R."/>
            <person name="Macchietto M."/>
            <person name="Porter C.F."/>
            <person name="Rogers A."/>
            <person name="Williams B."/>
            <person name="Antoshechkin I."/>
            <person name="Lee M.M."/>
            <person name="Goodwin Z."/>
            <person name="Lu X."/>
            <person name="Lewis E.E."/>
            <person name="Goodrich-Blair H."/>
            <person name="Stock S.P."/>
            <person name="Adams B.J."/>
            <person name="Sternberg P.W."/>
            <person name="Mortazavi A."/>
        </authorList>
    </citation>
    <scope>NUCLEOTIDE SEQUENCE [LARGE SCALE GENOMIC DNA]</scope>
    <source>
        <strain evidence="2 3">ALL</strain>
    </source>
</reference>
<feature type="signal peptide" evidence="1">
    <location>
        <begin position="1"/>
        <end position="21"/>
    </location>
</feature>
<comment type="caution">
    <text evidence="2">The sequence shown here is derived from an EMBL/GenBank/DDBJ whole genome shotgun (WGS) entry which is preliminary data.</text>
</comment>
<reference evidence="2 3" key="2">
    <citation type="journal article" date="2019" name="G3 (Bethesda)">
        <title>Hybrid Assembly of the Genome of the Entomopathogenic Nematode Steinernema carpocapsae Identifies the X-Chromosome.</title>
        <authorList>
            <person name="Serra L."/>
            <person name="Macchietto M."/>
            <person name="Macias-Munoz A."/>
            <person name="McGill C.J."/>
            <person name="Rodriguez I.M."/>
            <person name="Rodriguez B."/>
            <person name="Murad R."/>
            <person name="Mortazavi A."/>
        </authorList>
    </citation>
    <scope>NUCLEOTIDE SEQUENCE [LARGE SCALE GENOMIC DNA]</scope>
    <source>
        <strain evidence="2 3">ALL</strain>
    </source>
</reference>
<feature type="chain" id="PRO_5020182998" evidence="1">
    <location>
        <begin position="22"/>
        <end position="203"/>
    </location>
</feature>
<evidence type="ECO:0000256" key="1">
    <source>
        <dbReference type="SAM" id="SignalP"/>
    </source>
</evidence>
<proteinExistence type="predicted"/>